<dbReference type="GO" id="GO:0005524">
    <property type="term" value="F:ATP binding"/>
    <property type="evidence" value="ECO:0007669"/>
    <property type="project" value="UniProtKB-UniRule"/>
</dbReference>
<evidence type="ECO:0000256" key="8">
    <source>
        <dbReference type="HAMAP-Rule" id="MF_00238"/>
    </source>
</evidence>
<evidence type="ECO:0000256" key="6">
    <source>
        <dbReference type="ARBA" id="ARBA00047615"/>
    </source>
</evidence>
<reference evidence="10" key="1">
    <citation type="submission" date="2020-08" db="EMBL/GenBank/DDBJ databases">
        <title>Lewinella bacteria from marine environments.</title>
        <authorList>
            <person name="Zhong Y."/>
        </authorList>
    </citation>
    <scope>NUCLEOTIDE SEQUENCE</scope>
    <source>
        <strain evidence="10">KCTC 42187</strain>
    </source>
</reference>
<dbReference type="EMBL" id="JACSIT010000080">
    <property type="protein sequence ID" value="MBC6993865.1"/>
    <property type="molecule type" value="Genomic_DNA"/>
</dbReference>
<evidence type="ECO:0000256" key="3">
    <source>
        <dbReference type="ARBA" id="ARBA00022741"/>
    </source>
</evidence>
<evidence type="ECO:0000256" key="1">
    <source>
        <dbReference type="ARBA" id="ARBA00009427"/>
    </source>
</evidence>
<comment type="similarity">
    <text evidence="1 8">Belongs to the cytidylate kinase family. Type 1 subfamily.</text>
</comment>
<keyword evidence="2 8" id="KW-0808">Transferase</keyword>
<proteinExistence type="inferred from homology"/>
<dbReference type="RefSeq" id="WP_187465962.1">
    <property type="nucleotide sequence ID" value="NZ_JACSIT010000080.1"/>
</dbReference>
<dbReference type="PANTHER" id="PTHR21299:SF2">
    <property type="entry name" value="CYTIDYLATE KINASE"/>
    <property type="match status" value="1"/>
</dbReference>
<dbReference type="Proteomes" id="UP000650081">
    <property type="component" value="Unassembled WGS sequence"/>
</dbReference>
<keyword evidence="11" id="KW-1185">Reference proteome</keyword>
<dbReference type="NCBIfam" id="TIGR00017">
    <property type="entry name" value="cmk"/>
    <property type="match status" value="1"/>
</dbReference>
<evidence type="ECO:0000313" key="10">
    <source>
        <dbReference type="EMBL" id="MBC6993865.1"/>
    </source>
</evidence>
<accession>A0A923T6W9</accession>
<keyword evidence="4 8" id="KW-0418">Kinase</keyword>
<feature type="domain" description="Cytidylate kinase" evidence="9">
    <location>
        <begin position="5"/>
        <end position="213"/>
    </location>
</feature>
<feature type="binding site" evidence="8">
    <location>
        <begin position="9"/>
        <end position="17"/>
    </location>
    <ligand>
        <name>ATP</name>
        <dbReference type="ChEBI" id="CHEBI:30616"/>
    </ligand>
</feature>
<keyword evidence="5 8" id="KW-0067">ATP-binding</keyword>
<dbReference type="GO" id="GO:0036431">
    <property type="term" value="F:dCMP kinase activity"/>
    <property type="evidence" value="ECO:0007669"/>
    <property type="project" value="InterPro"/>
</dbReference>
<comment type="subcellular location">
    <subcellularLocation>
        <location evidence="8">Cytoplasm</location>
    </subcellularLocation>
</comment>
<sequence>MHYTIAIDGYSACGKSTLARAMANALGYRYIDTGAMYRMVTLHFQRLGVDLADDEAVARALEGIHLDFVPGSNRALLNGEDVEDEIRSMAVSSFVSPVAAVSAVRRSIVPLQQKMGANGAIVMDGRDIGTVVFPGADLKLFVTADLETRTERRLSELLAAGKNPSRAEVAANLLERDHIDSTRADSPLKQAEDAIVLDNSQWSLPDFIAAGMAEVENLYGRRS</sequence>
<name>A0A923T6W9_9BACT</name>
<dbReference type="HAMAP" id="MF_00238">
    <property type="entry name" value="Cytidyl_kinase_type1"/>
    <property type="match status" value="1"/>
</dbReference>
<dbReference type="GO" id="GO:0015949">
    <property type="term" value="P:nucleobase-containing small molecule interconversion"/>
    <property type="evidence" value="ECO:0007669"/>
    <property type="project" value="TreeGrafter"/>
</dbReference>
<dbReference type="InterPro" id="IPR003136">
    <property type="entry name" value="Cytidylate_kin"/>
</dbReference>
<evidence type="ECO:0000256" key="7">
    <source>
        <dbReference type="ARBA" id="ARBA00048478"/>
    </source>
</evidence>
<evidence type="ECO:0000256" key="4">
    <source>
        <dbReference type="ARBA" id="ARBA00022777"/>
    </source>
</evidence>
<keyword evidence="3 8" id="KW-0547">Nucleotide-binding</keyword>
<evidence type="ECO:0000313" key="11">
    <source>
        <dbReference type="Proteomes" id="UP000650081"/>
    </source>
</evidence>
<dbReference type="PANTHER" id="PTHR21299">
    <property type="entry name" value="CYTIDYLATE KINASE/PANTOATE-BETA-ALANINE LIGASE"/>
    <property type="match status" value="1"/>
</dbReference>
<gene>
    <name evidence="8" type="primary">cmk</name>
    <name evidence="10" type="ORF">H9S92_06820</name>
</gene>
<comment type="caution">
    <text evidence="10">The sequence shown here is derived from an EMBL/GenBank/DDBJ whole genome shotgun (WGS) entry which is preliminary data.</text>
</comment>
<comment type="catalytic activity">
    <reaction evidence="7 8">
        <text>CMP + ATP = CDP + ADP</text>
        <dbReference type="Rhea" id="RHEA:11600"/>
        <dbReference type="ChEBI" id="CHEBI:30616"/>
        <dbReference type="ChEBI" id="CHEBI:58069"/>
        <dbReference type="ChEBI" id="CHEBI:60377"/>
        <dbReference type="ChEBI" id="CHEBI:456216"/>
        <dbReference type="EC" id="2.7.4.25"/>
    </reaction>
</comment>
<evidence type="ECO:0000256" key="5">
    <source>
        <dbReference type="ARBA" id="ARBA00022840"/>
    </source>
</evidence>
<dbReference type="InterPro" id="IPR011994">
    <property type="entry name" value="Cytidylate_kinase_dom"/>
</dbReference>
<comment type="catalytic activity">
    <reaction evidence="6 8">
        <text>dCMP + ATP = dCDP + ADP</text>
        <dbReference type="Rhea" id="RHEA:25094"/>
        <dbReference type="ChEBI" id="CHEBI:30616"/>
        <dbReference type="ChEBI" id="CHEBI:57566"/>
        <dbReference type="ChEBI" id="CHEBI:58593"/>
        <dbReference type="ChEBI" id="CHEBI:456216"/>
        <dbReference type="EC" id="2.7.4.25"/>
    </reaction>
</comment>
<dbReference type="Gene3D" id="3.40.50.300">
    <property type="entry name" value="P-loop containing nucleotide triphosphate hydrolases"/>
    <property type="match status" value="1"/>
</dbReference>
<dbReference type="GO" id="GO:0006220">
    <property type="term" value="P:pyrimidine nucleotide metabolic process"/>
    <property type="evidence" value="ECO:0007669"/>
    <property type="project" value="UniProtKB-UniRule"/>
</dbReference>
<evidence type="ECO:0000259" key="9">
    <source>
        <dbReference type="Pfam" id="PF02224"/>
    </source>
</evidence>
<organism evidence="10 11">
    <name type="scientific">Neolewinella lacunae</name>
    <dbReference type="NCBI Taxonomy" id="1517758"/>
    <lineage>
        <taxon>Bacteria</taxon>
        <taxon>Pseudomonadati</taxon>
        <taxon>Bacteroidota</taxon>
        <taxon>Saprospiria</taxon>
        <taxon>Saprospirales</taxon>
        <taxon>Lewinellaceae</taxon>
        <taxon>Neolewinella</taxon>
    </lineage>
</organism>
<keyword evidence="8" id="KW-0963">Cytoplasm</keyword>
<dbReference type="Pfam" id="PF02224">
    <property type="entry name" value="Cytidylate_kin"/>
    <property type="match status" value="1"/>
</dbReference>
<dbReference type="InterPro" id="IPR027417">
    <property type="entry name" value="P-loop_NTPase"/>
</dbReference>
<evidence type="ECO:0000256" key="2">
    <source>
        <dbReference type="ARBA" id="ARBA00022679"/>
    </source>
</evidence>
<dbReference type="SUPFAM" id="SSF52540">
    <property type="entry name" value="P-loop containing nucleoside triphosphate hydrolases"/>
    <property type="match status" value="1"/>
</dbReference>
<protein>
    <recommendedName>
        <fullName evidence="8">Cytidylate kinase</fullName>
        <shortName evidence="8">CK</shortName>
        <ecNumber evidence="8">2.7.4.25</ecNumber>
    </recommendedName>
    <alternativeName>
        <fullName evidence="8">Cytidine monophosphate kinase</fullName>
        <shortName evidence="8">CMP kinase</shortName>
    </alternativeName>
</protein>
<dbReference type="GO" id="GO:0005829">
    <property type="term" value="C:cytosol"/>
    <property type="evidence" value="ECO:0007669"/>
    <property type="project" value="TreeGrafter"/>
</dbReference>
<dbReference type="EC" id="2.7.4.25" evidence="8"/>
<dbReference type="CDD" id="cd02020">
    <property type="entry name" value="CMPK"/>
    <property type="match status" value="1"/>
</dbReference>
<dbReference type="AlphaFoldDB" id="A0A923T6W9"/>